<dbReference type="SFLD" id="SFLDS00003">
    <property type="entry name" value="Haloacid_Dehalogenase"/>
    <property type="match status" value="1"/>
</dbReference>
<accession>D4RZ18</accession>
<dbReference type="Gene3D" id="3.40.50.1000">
    <property type="entry name" value="HAD superfamily/HAD-like"/>
    <property type="match status" value="1"/>
</dbReference>
<evidence type="ECO:0000313" key="5">
    <source>
        <dbReference type="Proteomes" id="UP000006238"/>
    </source>
</evidence>
<dbReference type="SFLD" id="SFLDG01129">
    <property type="entry name" value="C1.5:_HAD__Beta-PGM__Phosphata"/>
    <property type="match status" value="1"/>
</dbReference>
<sequence>MLNVVFDMDGVLFDTQKVYTRTWREVAEILHIDNFEIPLKLCIGRNRVDQVDILKTHCGEDFPFDEFYDLKEKIFTGHIEEDGVPLKKGTKLILDTLKKTGAKVAIASSSRKDVVLHHLNETGLTGYFDVIIGGDMVEHSKPFPDIYLKACKELKCNPHDTYAVEDSYNGIESAVKAGLKTIMIPDSLLPVKEYDSKIFTRFDSLVELSEYFAIRALMEKLWQKYDYASILFENSTGRKYSVSGRGLSASQDKISCARGYVLRVHGRNRLVEHSFNSLKVSDSEKIIAQIENLFDKAEELKENFTIEDTERMEDEVFHSFSENDMSRSPEILGDKAILDKLTELRQKGLEADGQIIDCTINSSFKKSRKIFISKNRDMSQNILWMTCAMLMMAKKGDIVRSYFKSYSGMNGYDVLDSLEADIKNVAGNTVKLLMAEKITPGRYECICTPEVTGMIVHEAFGHGVEMDMFVKDRALAKSFIGKEVASGLVTMHDGMGVNEVATYDFDDEGTCGHDTVIIKNGILQTGISDAKTAGILKTKGTGNGRRENYEHKAYTRMTNTYFEGGKDRPEDMIKSIKYGFMLENATCGMEDPKNWGIQCMVNMAREIKDGKFTGRIFSPVVLSGYVPDLLKSISMMSETPELNGGGYCGKGYKEWVKVSDGGPYIKAEIELG</sequence>
<dbReference type="SUPFAM" id="SSF56784">
    <property type="entry name" value="HAD-like"/>
    <property type="match status" value="1"/>
</dbReference>
<dbReference type="HOGENOM" id="CLU_026425_1_1_9"/>
<proteinExistence type="inferred from homology"/>
<comment type="caution">
    <text evidence="4">The sequence shown here is derived from an EMBL/GenBank/DDBJ whole genome shotgun (WGS) entry which is preliminary data.</text>
</comment>
<dbReference type="Pfam" id="PF19289">
    <property type="entry name" value="PmbA_TldD_3rd"/>
    <property type="match status" value="1"/>
</dbReference>
<dbReference type="InterPro" id="IPR045569">
    <property type="entry name" value="Metalloprtase-TldD/E_C"/>
</dbReference>
<dbReference type="NCBIfam" id="TIGR01509">
    <property type="entry name" value="HAD-SF-IA-v3"/>
    <property type="match status" value="1"/>
</dbReference>
<keyword evidence="2" id="KW-0175">Coiled coil</keyword>
<feature type="coiled-coil region" evidence="2">
    <location>
        <begin position="280"/>
        <end position="307"/>
    </location>
</feature>
<name>D4RZ18_9FIRM</name>
<dbReference type="SFLD" id="SFLDG01135">
    <property type="entry name" value="C1.5.6:_HAD__Beta-PGM__Phospha"/>
    <property type="match status" value="1"/>
</dbReference>
<dbReference type="Pfam" id="PF13419">
    <property type="entry name" value="HAD_2"/>
    <property type="match status" value="1"/>
</dbReference>
<dbReference type="STRING" id="45851.BHV86_03275"/>
<evidence type="ECO:0000256" key="1">
    <source>
        <dbReference type="ARBA" id="ARBA00005836"/>
    </source>
</evidence>
<dbReference type="EMBL" id="ABWN01000026">
    <property type="protein sequence ID" value="EFF68719.1"/>
    <property type="molecule type" value="Genomic_DNA"/>
</dbReference>
<evidence type="ECO:0000259" key="3">
    <source>
        <dbReference type="Pfam" id="PF19289"/>
    </source>
</evidence>
<dbReference type="eggNOG" id="COG0637">
    <property type="taxonomic scope" value="Bacteria"/>
</dbReference>
<protein>
    <submittedName>
        <fullName evidence="4">HAD hydrolase, family IA, variant 3</fullName>
    </submittedName>
</protein>
<dbReference type="Proteomes" id="UP000006238">
    <property type="component" value="Unassembled WGS sequence"/>
</dbReference>
<reference evidence="4 5" key="1">
    <citation type="submission" date="2010-02" db="EMBL/GenBank/DDBJ databases">
        <authorList>
            <person name="Weinstock G."/>
            <person name="Sodergren E."/>
            <person name="Clifton S."/>
            <person name="Fulton L."/>
            <person name="Fulton B."/>
            <person name="Courtney L."/>
            <person name="Fronick C."/>
            <person name="Harrison M."/>
            <person name="Strong C."/>
            <person name="Farmer C."/>
            <person name="Delahaunty K."/>
            <person name="Markovic C."/>
            <person name="Hall O."/>
            <person name="Minx P."/>
            <person name="Tomlinson C."/>
            <person name="Mitreva M."/>
            <person name="Nelson J."/>
            <person name="Hou S."/>
            <person name="Wollam A."/>
            <person name="Pepin K.H."/>
            <person name="Johnson M."/>
            <person name="Bhonagiri V."/>
            <person name="Zhang X."/>
            <person name="Suruliraj S."/>
            <person name="Warren W."/>
            <person name="Chinwalla A."/>
            <person name="Mardis E.R."/>
            <person name="Wilson R.K."/>
        </authorList>
    </citation>
    <scope>NUCLEOTIDE SEQUENCE [LARGE SCALE GENOMIC DNA]</scope>
    <source>
        <strain evidence="4 5">DSM 2876</strain>
    </source>
</reference>
<dbReference type="PANTHER" id="PTHR30624">
    <property type="entry name" value="UNCHARACTERIZED PROTEIN TLDD AND PMBA"/>
    <property type="match status" value="1"/>
</dbReference>
<dbReference type="InterPro" id="IPR036412">
    <property type="entry name" value="HAD-like_sf"/>
</dbReference>
<comment type="similarity">
    <text evidence="1">Belongs to the peptidase U62 family.</text>
</comment>
<dbReference type="eggNOG" id="COG0312">
    <property type="taxonomic scope" value="Bacteria"/>
</dbReference>
<dbReference type="InterPro" id="IPR006439">
    <property type="entry name" value="HAD-SF_hydro_IA"/>
</dbReference>
<organism evidence="4 5">
    <name type="scientific">Eshraghiella crossota DSM 2876</name>
    <dbReference type="NCBI Taxonomy" id="511680"/>
    <lineage>
        <taxon>Bacteria</taxon>
        <taxon>Bacillati</taxon>
        <taxon>Bacillota</taxon>
        <taxon>Clostridia</taxon>
        <taxon>Lachnospirales</taxon>
        <taxon>Lachnospiraceae</taxon>
        <taxon>Eshraghiella</taxon>
    </lineage>
</organism>
<dbReference type="InterPro" id="IPR051463">
    <property type="entry name" value="Peptidase_U62_metallo"/>
</dbReference>
<dbReference type="RefSeq" id="WP_005602386.1">
    <property type="nucleotide sequence ID" value="NZ_GG663522.1"/>
</dbReference>
<gene>
    <name evidence="4" type="ORF">BUTYVIB_01082</name>
</gene>
<dbReference type="InterPro" id="IPR041492">
    <property type="entry name" value="HAD_2"/>
</dbReference>
<keyword evidence="5" id="KW-1185">Reference proteome</keyword>
<evidence type="ECO:0000313" key="4">
    <source>
        <dbReference type="EMBL" id="EFF68719.1"/>
    </source>
</evidence>
<dbReference type="SUPFAM" id="SSF111283">
    <property type="entry name" value="Putative modulator of DNA gyrase, PmbA/TldD"/>
    <property type="match status" value="1"/>
</dbReference>
<dbReference type="GO" id="GO:0005829">
    <property type="term" value="C:cytosol"/>
    <property type="evidence" value="ECO:0007669"/>
    <property type="project" value="TreeGrafter"/>
</dbReference>
<dbReference type="PANTHER" id="PTHR30624:SF4">
    <property type="entry name" value="METALLOPROTEASE TLDD"/>
    <property type="match status" value="1"/>
</dbReference>
<keyword evidence="4" id="KW-0378">Hydrolase</keyword>
<dbReference type="InterPro" id="IPR023198">
    <property type="entry name" value="PGP-like_dom2"/>
</dbReference>
<dbReference type="CDD" id="cd07505">
    <property type="entry name" value="HAD_BPGM-like"/>
    <property type="match status" value="1"/>
</dbReference>
<dbReference type="GeneID" id="98918950"/>
<dbReference type="GO" id="GO:0008237">
    <property type="term" value="F:metallopeptidase activity"/>
    <property type="evidence" value="ECO:0007669"/>
    <property type="project" value="InterPro"/>
</dbReference>
<dbReference type="GO" id="GO:0006508">
    <property type="term" value="P:proteolysis"/>
    <property type="evidence" value="ECO:0007669"/>
    <property type="project" value="InterPro"/>
</dbReference>
<feature type="domain" description="Metalloprotease TldD/E C-terminal" evidence="3">
    <location>
        <begin position="440"/>
        <end position="666"/>
    </location>
</feature>
<dbReference type="PRINTS" id="PR00413">
    <property type="entry name" value="HADHALOGNASE"/>
</dbReference>
<dbReference type="InterPro" id="IPR036059">
    <property type="entry name" value="TldD/PmbA_sf"/>
</dbReference>
<dbReference type="Gene3D" id="1.10.150.240">
    <property type="entry name" value="Putative phosphatase, domain 2"/>
    <property type="match status" value="1"/>
</dbReference>
<evidence type="ECO:0000256" key="2">
    <source>
        <dbReference type="SAM" id="Coils"/>
    </source>
</evidence>
<dbReference type="AlphaFoldDB" id="D4RZ18"/>
<dbReference type="InterPro" id="IPR023214">
    <property type="entry name" value="HAD_sf"/>
</dbReference>